<accession>A0A0W0V788</accession>
<sequence>MIKISRKEFLAFALIPDISNAKEVGWFKSNEKADKLGIIIQINSNHKYDYLIYEKDNTAAYILYPNEHDFSSIDYDKVYHELEREMA</sequence>
<evidence type="ECO:0000313" key="1">
    <source>
        <dbReference type="EMBL" id="KTD15984.1"/>
    </source>
</evidence>
<dbReference type="OrthoDB" id="5648664at2"/>
<protein>
    <submittedName>
        <fullName evidence="1">Uncharacterized protein</fullName>
    </submittedName>
</protein>
<dbReference type="PATRIC" id="fig|45067.4.peg.2704"/>
<organism evidence="1 2">
    <name type="scientific">Legionella lansingensis</name>
    <dbReference type="NCBI Taxonomy" id="45067"/>
    <lineage>
        <taxon>Bacteria</taxon>
        <taxon>Pseudomonadati</taxon>
        <taxon>Pseudomonadota</taxon>
        <taxon>Gammaproteobacteria</taxon>
        <taxon>Legionellales</taxon>
        <taxon>Legionellaceae</taxon>
        <taxon>Legionella</taxon>
    </lineage>
</organism>
<keyword evidence="2" id="KW-1185">Reference proteome</keyword>
<proteinExistence type="predicted"/>
<evidence type="ECO:0000313" key="2">
    <source>
        <dbReference type="Proteomes" id="UP000054869"/>
    </source>
</evidence>
<dbReference type="RefSeq" id="WP_028372778.1">
    <property type="nucleotide sequence ID" value="NZ_CAAAJD010000018.1"/>
</dbReference>
<comment type="caution">
    <text evidence="1">The sequence shown here is derived from an EMBL/GenBank/DDBJ whole genome shotgun (WGS) entry which is preliminary data.</text>
</comment>
<dbReference type="EMBL" id="LNYI01000064">
    <property type="protein sequence ID" value="KTD15984.1"/>
    <property type="molecule type" value="Genomic_DNA"/>
</dbReference>
<dbReference type="AlphaFoldDB" id="A0A0W0V788"/>
<gene>
    <name evidence="1" type="ORF">Llan_2572</name>
</gene>
<dbReference type="Proteomes" id="UP000054869">
    <property type="component" value="Unassembled WGS sequence"/>
</dbReference>
<name>A0A0W0V788_9GAMM</name>
<reference evidence="1 2" key="1">
    <citation type="submission" date="2015-11" db="EMBL/GenBank/DDBJ databases">
        <title>Genomic analysis of 38 Legionella species identifies large and diverse effector repertoires.</title>
        <authorList>
            <person name="Burstein D."/>
            <person name="Amaro F."/>
            <person name="Zusman T."/>
            <person name="Lifshitz Z."/>
            <person name="Cohen O."/>
            <person name="Gilbert J.A."/>
            <person name="Pupko T."/>
            <person name="Shuman H.A."/>
            <person name="Segal G."/>
        </authorList>
    </citation>
    <scope>NUCLEOTIDE SEQUENCE [LARGE SCALE GENOMIC DNA]</scope>
    <source>
        <strain evidence="1 2">ATCC 49751</strain>
    </source>
</reference>